<dbReference type="AlphaFoldDB" id="A0A161TPI8"/>
<organism evidence="1 2">
    <name type="scientific">Bacillus cereus</name>
    <dbReference type="NCBI Taxonomy" id="1396"/>
    <lineage>
        <taxon>Bacteria</taxon>
        <taxon>Bacillati</taxon>
        <taxon>Bacillota</taxon>
        <taxon>Bacilli</taxon>
        <taxon>Bacillales</taxon>
        <taxon>Bacillaceae</taxon>
        <taxon>Bacillus</taxon>
        <taxon>Bacillus cereus group</taxon>
    </lineage>
</organism>
<dbReference type="RefSeq" id="WP_063262980.1">
    <property type="nucleotide sequence ID" value="NZ_LJKE01000104.1"/>
</dbReference>
<dbReference type="Proteomes" id="UP000076482">
    <property type="component" value="Unassembled WGS sequence"/>
</dbReference>
<name>A0A161TPI8_BACCE</name>
<accession>A0A161TPI8</accession>
<proteinExistence type="predicted"/>
<comment type="caution">
    <text evidence="1">The sequence shown here is derived from an EMBL/GenBank/DDBJ whole genome shotgun (WGS) entry which is preliminary data.</text>
</comment>
<sequence length="124" mass="14807">MTDIKKIVGNNIKTFIESRERKHSWVIERTGIEKNAYYDMLNGKDIIDEHITKLNKLFRIKDPMYFYKTDFDYAKPKNLLNRKENFFNHVTLSYQGEVTPELIEGFEVFFDFVELIDVLKATTE</sequence>
<evidence type="ECO:0000313" key="1">
    <source>
        <dbReference type="EMBL" id="KZD55718.1"/>
    </source>
</evidence>
<dbReference type="EMBL" id="LJKE01000104">
    <property type="protein sequence ID" value="KZD55718.1"/>
    <property type="molecule type" value="Genomic_DNA"/>
</dbReference>
<evidence type="ECO:0000313" key="2">
    <source>
        <dbReference type="Proteomes" id="UP000076482"/>
    </source>
</evidence>
<dbReference type="PATRIC" id="fig|1396.535.peg.6034"/>
<reference evidence="1 2" key="1">
    <citation type="submission" date="2015-09" db="EMBL/GenBank/DDBJ databases">
        <title>Bacillus cereus food isolates.</title>
        <authorList>
            <person name="Boekhorst J."/>
        </authorList>
    </citation>
    <scope>NUCLEOTIDE SEQUENCE [LARGE SCALE GENOMIC DNA]</scope>
    <source>
        <strain evidence="1 2">B4088</strain>
    </source>
</reference>
<protein>
    <submittedName>
        <fullName evidence="1">Uncharacterized protein</fullName>
    </submittedName>
</protein>
<gene>
    <name evidence="1" type="ORF">B4088_5463</name>
</gene>